<dbReference type="RefSeq" id="WP_102631064.1">
    <property type="nucleotide sequence ID" value="NZ_CADIJZ010000002.1"/>
</dbReference>
<sequence>MKKTIVTLALSVLATAAHADGDAANFFGNGGTCADMQAALDTPATGLMATEKLLGFFDGWALASGSGRDMRSLPLSNGGVIEEIRYACRQTPTEHWRLVEAIYLHDHTHAKGDAK</sequence>
<protein>
    <submittedName>
        <fullName evidence="2">Uncharacterized protein</fullName>
    </submittedName>
</protein>
<evidence type="ECO:0000313" key="5">
    <source>
        <dbReference type="Proteomes" id="UP000494205"/>
    </source>
</evidence>
<dbReference type="Proteomes" id="UP000494205">
    <property type="component" value="Unassembled WGS sequence"/>
</dbReference>
<gene>
    <name evidence="3" type="ORF">C0Z16_04800</name>
    <name evidence="2" type="ORF">LMG27174_00818</name>
</gene>
<evidence type="ECO:0000313" key="2">
    <source>
        <dbReference type="EMBL" id="CAB3645484.1"/>
    </source>
</evidence>
<keyword evidence="1" id="KW-0732">Signal</keyword>
<evidence type="ECO:0000256" key="1">
    <source>
        <dbReference type="SAM" id="SignalP"/>
    </source>
</evidence>
<dbReference type="EMBL" id="PNXY01000003">
    <property type="protein sequence ID" value="PMS32870.1"/>
    <property type="molecule type" value="Genomic_DNA"/>
</dbReference>
<proteinExistence type="predicted"/>
<organism evidence="2 5">
    <name type="scientific">Paraburkholderia rhynchosiae</name>
    <dbReference type="NCBI Taxonomy" id="487049"/>
    <lineage>
        <taxon>Bacteria</taxon>
        <taxon>Pseudomonadati</taxon>
        <taxon>Pseudomonadota</taxon>
        <taxon>Betaproteobacteria</taxon>
        <taxon>Burkholderiales</taxon>
        <taxon>Burkholderiaceae</taxon>
        <taxon>Paraburkholderia</taxon>
    </lineage>
</organism>
<feature type="signal peptide" evidence="1">
    <location>
        <begin position="1"/>
        <end position="19"/>
    </location>
</feature>
<keyword evidence="4" id="KW-1185">Reference proteome</keyword>
<accession>A0A2N7WTZ1</accession>
<name>A0A2N7WTZ1_9BURK</name>
<dbReference type="EMBL" id="CADIJZ010000002">
    <property type="protein sequence ID" value="CAB3645484.1"/>
    <property type="molecule type" value="Genomic_DNA"/>
</dbReference>
<feature type="chain" id="PRO_5044384562" evidence="1">
    <location>
        <begin position="20"/>
        <end position="115"/>
    </location>
</feature>
<evidence type="ECO:0000313" key="4">
    <source>
        <dbReference type="Proteomes" id="UP000235659"/>
    </source>
</evidence>
<evidence type="ECO:0000313" key="3">
    <source>
        <dbReference type="EMBL" id="PMS32870.1"/>
    </source>
</evidence>
<dbReference type="AlphaFoldDB" id="A0A2N7WTZ1"/>
<reference evidence="2 5" key="2">
    <citation type="submission" date="2020-04" db="EMBL/GenBank/DDBJ databases">
        <authorList>
            <person name="De Canck E."/>
        </authorList>
    </citation>
    <scope>NUCLEOTIDE SEQUENCE [LARGE SCALE GENOMIC DNA]</scope>
    <source>
        <strain evidence="2 5">LMG 27174</strain>
    </source>
</reference>
<reference evidence="3 4" key="1">
    <citation type="submission" date="2018-01" db="EMBL/GenBank/DDBJ databases">
        <title>Whole genome analyses suggest that Burkholderia sensu lato contains two further novel genera in the rhizoxinica-symbiotica group Mycetohabitans gen. nov., and Trinickia gen. nov.: implications for the evolution of diazotrophy and nodulation in the Burkholderiaceae.</title>
        <authorList>
            <person name="Estrada-de los Santos P."/>
            <person name="Palmer M."/>
            <person name="Chavez-Ramirez B."/>
            <person name="Beukes C."/>
            <person name="Steenkamp E.T."/>
            <person name="Hirsch A.M."/>
            <person name="Manyaka P."/>
            <person name="Maluk M."/>
            <person name="Lafos M."/>
            <person name="Crook M."/>
            <person name="Gross E."/>
            <person name="Simon M.F."/>
            <person name="Bueno dos Reis Junior F."/>
            <person name="Poole P.S."/>
            <person name="Venter S.N."/>
            <person name="James E.K."/>
        </authorList>
    </citation>
    <scope>NUCLEOTIDE SEQUENCE [LARGE SCALE GENOMIC DNA]</scope>
    <source>
        <strain evidence="3 4">WSM 3937</strain>
    </source>
</reference>
<dbReference type="Proteomes" id="UP000235659">
    <property type="component" value="Unassembled WGS sequence"/>
</dbReference>